<feature type="binding site" evidence="8">
    <location>
        <begin position="26"/>
        <end position="33"/>
    </location>
    <ligand>
        <name>ATP</name>
        <dbReference type="ChEBI" id="CHEBI:30616"/>
    </ligand>
</feature>
<protein>
    <recommendedName>
        <fullName evidence="8">Pantothenate synthetase</fullName>
        <shortName evidence="8">PS</shortName>
        <ecNumber evidence="8">6.3.2.1</ecNumber>
    </recommendedName>
    <alternativeName>
        <fullName evidence="8">Pantoate--beta-alanine ligase</fullName>
    </alternativeName>
    <alternativeName>
        <fullName evidence="8">Pantoate-activating enzyme</fullName>
    </alternativeName>
</protein>
<evidence type="ECO:0000256" key="4">
    <source>
        <dbReference type="ARBA" id="ARBA00022655"/>
    </source>
</evidence>
<gene>
    <name evidence="8 9" type="primary">panC</name>
    <name evidence="9" type="ORF">RAN89_07810</name>
</gene>
<dbReference type="GO" id="GO:0016874">
    <property type="term" value="F:ligase activity"/>
    <property type="evidence" value="ECO:0007669"/>
    <property type="project" value="UniProtKB-KW"/>
</dbReference>
<dbReference type="EC" id="6.3.2.1" evidence="8"/>
<keyword evidence="3 8" id="KW-0436">Ligase</keyword>
<evidence type="ECO:0000313" key="10">
    <source>
        <dbReference type="Proteomes" id="UP001302257"/>
    </source>
</evidence>
<keyword evidence="8" id="KW-0963">Cytoplasm</keyword>
<keyword evidence="4 8" id="KW-0566">Pantothenate biosynthesis</keyword>
<evidence type="ECO:0000256" key="1">
    <source>
        <dbReference type="ARBA" id="ARBA00004990"/>
    </source>
</evidence>
<comment type="function">
    <text evidence="8">Catalyzes the condensation of pantoate with beta-alanine in an ATP-dependent reaction via a pantoyl-adenylate intermediate.</text>
</comment>
<name>A0ABZ0B3U5_9BURK</name>
<comment type="miscellaneous">
    <text evidence="8">The reaction proceeds by a bi uni uni bi ping pong mechanism.</text>
</comment>
<dbReference type="Proteomes" id="UP001302257">
    <property type="component" value="Chromosome"/>
</dbReference>
<dbReference type="PANTHER" id="PTHR21299:SF1">
    <property type="entry name" value="PANTOATE--BETA-ALANINE LIGASE"/>
    <property type="match status" value="1"/>
</dbReference>
<dbReference type="HAMAP" id="MF_00158">
    <property type="entry name" value="PanC"/>
    <property type="match status" value="1"/>
</dbReference>
<proteinExistence type="inferred from homology"/>
<accession>A0ABZ0B3U5</accession>
<comment type="similarity">
    <text evidence="2 8">Belongs to the pantothenate synthetase family.</text>
</comment>
<evidence type="ECO:0000256" key="8">
    <source>
        <dbReference type="HAMAP-Rule" id="MF_00158"/>
    </source>
</evidence>
<feature type="binding site" evidence="8">
    <location>
        <position position="57"/>
    </location>
    <ligand>
        <name>(R)-pantoate</name>
        <dbReference type="ChEBI" id="CHEBI:15980"/>
    </ligand>
</feature>
<evidence type="ECO:0000256" key="7">
    <source>
        <dbReference type="ARBA" id="ARBA00048258"/>
    </source>
</evidence>
<dbReference type="SUPFAM" id="SSF52374">
    <property type="entry name" value="Nucleotidylyl transferase"/>
    <property type="match status" value="1"/>
</dbReference>
<comment type="subunit">
    <text evidence="8">Homodimer.</text>
</comment>
<dbReference type="PANTHER" id="PTHR21299">
    <property type="entry name" value="CYTIDYLATE KINASE/PANTOATE-BETA-ALANINE LIGASE"/>
    <property type="match status" value="1"/>
</dbReference>
<evidence type="ECO:0000256" key="6">
    <source>
        <dbReference type="ARBA" id="ARBA00022840"/>
    </source>
</evidence>
<keyword evidence="6 8" id="KW-0067">ATP-binding</keyword>
<comment type="pathway">
    <text evidence="1 8">Cofactor biosynthesis; (R)-pantothenate biosynthesis; (R)-pantothenate from (R)-pantoate and beta-alanine: step 1/1.</text>
</comment>
<keyword evidence="5 8" id="KW-0547">Nucleotide-binding</keyword>
<keyword evidence="10" id="KW-1185">Reference proteome</keyword>
<evidence type="ECO:0000313" key="9">
    <source>
        <dbReference type="EMBL" id="WNO06320.1"/>
    </source>
</evidence>
<dbReference type="CDD" id="cd00560">
    <property type="entry name" value="PanC"/>
    <property type="match status" value="1"/>
</dbReference>
<organism evidence="9 10">
    <name type="scientific">Rhodoferax mekongensis</name>
    <dbReference type="NCBI Taxonomy" id="3068341"/>
    <lineage>
        <taxon>Bacteria</taxon>
        <taxon>Pseudomonadati</taxon>
        <taxon>Pseudomonadota</taxon>
        <taxon>Betaproteobacteria</taxon>
        <taxon>Burkholderiales</taxon>
        <taxon>Comamonadaceae</taxon>
        <taxon>Rhodoferax</taxon>
    </lineage>
</organism>
<feature type="binding site" evidence="8">
    <location>
        <begin position="144"/>
        <end position="147"/>
    </location>
    <ligand>
        <name>ATP</name>
        <dbReference type="ChEBI" id="CHEBI:30616"/>
    </ligand>
</feature>
<dbReference type="InterPro" id="IPR003721">
    <property type="entry name" value="Pantoate_ligase"/>
</dbReference>
<evidence type="ECO:0000256" key="2">
    <source>
        <dbReference type="ARBA" id="ARBA00009256"/>
    </source>
</evidence>
<comment type="subcellular location">
    <subcellularLocation>
        <location evidence="8">Cytoplasm</location>
    </subcellularLocation>
</comment>
<comment type="caution">
    <text evidence="8">Lacks conserved residue(s) required for the propagation of feature annotation.</text>
</comment>
<feature type="binding site" evidence="8">
    <location>
        <position position="57"/>
    </location>
    <ligand>
        <name>beta-alanine</name>
        <dbReference type="ChEBI" id="CHEBI:57966"/>
    </ligand>
</feature>
<dbReference type="InterPro" id="IPR042176">
    <property type="entry name" value="Pantoate_ligase_C"/>
</dbReference>
<evidence type="ECO:0000256" key="5">
    <source>
        <dbReference type="ARBA" id="ARBA00022741"/>
    </source>
</evidence>
<dbReference type="Pfam" id="PF02569">
    <property type="entry name" value="Pantoate_ligase"/>
    <property type="match status" value="1"/>
</dbReference>
<dbReference type="Gene3D" id="3.30.1300.10">
    <property type="entry name" value="Pantoate-beta-alanine ligase, C-terminal domain"/>
    <property type="match status" value="1"/>
</dbReference>
<dbReference type="RefSeq" id="WP_313869028.1">
    <property type="nucleotide sequence ID" value="NZ_CP132507.1"/>
</dbReference>
<feature type="binding site" evidence="8">
    <location>
        <position position="150"/>
    </location>
    <ligand>
        <name>(R)-pantoate</name>
        <dbReference type="ChEBI" id="CHEBI:15980"/>
    </ligand>
</feature>
<dbReference type="NCBIfam" id="TIGR00018">
    <property type="entry name" value="panC"/>
    <property type="match status" value="1"/>
</dbReference>
<feature type="active site" description="Proton donor" evidence="8">
    <location>
        <position position="33"/>
    </location>
</feature>
<sequence length="274" mass="30485">MQLIHTIAELREALSQYRHPAVVPTMGNLHAGHLALVRQAKPLGDVTISTIFVNRLQFAPHEDFDTYPRTLEADCEHLEAAGCDIVFAPKESELYPQAQTFKVHPPTELADILEGHFRPGFFIGVCTVVMKLLAVTQARTALFGKKDYQQLMVIRNMVKQFALPIDVIGGETQRNEAGLALSSRNGYLTPAQREEALLLSRTLRYIVDTVRQGETDLARLEQEGMQTLRAAGWLPDYVAVRRQSDLQTPLAGDAKVVLAAARLGTTRLIDNMEI</sequence>
<dbReference type="Gene3D" id="3.40.50.620">
    <property type="entry name" value="HUPs"/>
    <property type="match status" value="1"/>
</dbReference>
<comment type="catalytic activity">
    <reaction evidence="7 8">
        <text>(R)-pantoate + beta-alanine + ATP = (R)-pantothenate + AMP + diphosphate + H(+)</text>
        <dbReference type="Rhea" id="RHEA:10912"/>
        <dbReference type="ChEBI" id="CHEBI:15378"/>
        <dbReference type="ChEBI" id="CHEBI:15980"/>
        <dbReference type="ChEBI" id="CHEBI:29032"/>
        <dbReference type="ChEBI" id="CHEBI:30616"/>
        <dbReference type="ChEBI" id="CHEBI:33019"/>
        <dbReference type="ChEBI" id="CHEBI:57966"/>
        <dbReference type="ChEBI" id="CHEBI:456215"/>
        <dbReference type="EC" id="6.3.2.1"/>
    </reaction>
</comment>
<dbReference type="EMBL" id="CP132507">
    <property type="protein sequence ID" value="WNO06320.1"/>
    <property type="molecule type" value="Genomic_DNA"/>
</dbReference>
<feature type="binding site" evidence="8">
    <location>
        <begin position="181"/>
        <end position="184"/>
    </location>
    <ligand>
        <name>ATP</name>
        <dbReference type="ChEBI" id="CHEBI:30616"/>
    </ligand>
</feature>
<dbReference type="InterPro" id="IPR014729">
    <property type="entry name" value="Rossmann-like_a/b/a_fold"/>
</dbReference>
<reference evidence="9 10" key="1">
    <citation type="submission" date="2023-08" db="EMBL/GenBank/DDBJ databases">
        <title>Rhodoferax potami sp. nov. and Rhodoferax mekongensis sp. nov., isolated from the Mekong River in Thailand.</title>
        <authorList>
            <person name="Kitikhun S."/>
            <person name="Charoenyingcharoen P."/>
            <person name="Siriarchawattana P."/>
            <person name="Likhitrattanapisal S."/>
            <person name="Nilsakha T."/>
            <person name="Chanpet A."/>
            <person name="Rattanawaree P."/>
            <person name="Ingsriswang S."/>
        </authorList>
    </citation>
    <scope>NUCLEOTIDE SEQUENCE [LARGE SCALE GENOMIC DNA]</scope>
    <source>
        <strain evidence="9 10">TBRC 17307</strain>
    </source>
</reference>
<evidence type="ECO:0000256" key="3">
    <source>
        <dbReference type="ARBA" id="ARBA00022598"/>
    </source>
</evidence>